<gene>
    <name evidence="2" type="ORF">RRF57_007708</name>
</gene>
<reference evidence="2 3" key="1">
    <citation type="submission" date="2023-10" db="EMBL/GenBank/DDBJ databases">
        <title>Draft genome sequence of Xylaria bambusicola isolate GMP-LS, the root and basal stem rot pathogen of sugarcane in Indonesia.</title>
        <authorList>
            <person name="Selvaraj P."/>
            <person name="Muralishankar V."/>
            <person name="Muruganantham S."/>
            <person name="Sp S."/>
            <person name="Haryani S."/>
            <person name="Lau K.J.X."/>
            <person name="Naqvi N.I."/>
        </authorList>
    </citation>
    <scope>NUCLEOTIDE SEQUENCE [LARGE SCALE GENOMIC DNA]</scope>
    <source>
        <strain evidence="2">GMP-LS</strain>
    </source>
</reference>
<sequence length="103" mass="11744">MQREDGDAGRHGRHDHVLVQRIPLAEDGDVQKHDGEQFAALGEQEGDVVDVRERGVTEGGRERARQRHEEQRHQYARGRDDGGHAHAFRRAEVQVHGARRGRE</sequence>
<feature type="compositionally biased region" description="Basic and acidic residues" evidence="1">
    <location>
        <begin position="55"/>
        <end position="93"/>
    </location>
</feature>
<comment type="caution">
    <text evidence="2">The sequence shown here is derived from an EMBL/GenBank/DDBJ whole genome shotgun (WGS) entry which is preliminary data.</text>
</comment>
<evidence type="ECO:0000313" key="3">
    <source>
        <dbReference type="Proteomes" id="UP001305414"/>
    </source>
</evidence>
<proteinExistence type="predicted"/>
<evidence type="ECO:0000256" key="1">
    <source>
        <dbReference type="SAM" id="MobiDB-lite"/>
    </source>
</evidence>
<feature type="region of interest" description="Disordered" evidence="1">
    <location>
        <begin position="55"/>
        <end position="103"/>
    </location>
</feature>
<dbReference type="EMBL" id="JAWHQM010000022">
    <property type="protein sequence ID" value="KAK5631994.1"/>
    <property type="molecule type" value="Genomic_DNA"/>
</dbReference>
<organism evidence="2 3">
    <name type="scientific">Xylaria bambusicola</name>
    <dbReference type="NCBI Taxonomy" id="326684"/>
    <lineage>
        <taxon>Eukaryota</taxon>
        <taxon>Fungi</taxon>
        <taxon>Dikarya</taxon>
        <taxon>Ascomycota</taxon>
        <taxon>Pezizomycotina</taxon>
        <taxon>Sordariomycetes</taxon>
        <taxon>Xylariomycetidae</taxon>
        <taxon>Xylariales</taxon>
        <taxon>Xylariaceae</taxon>
        <taxon>Xylaria</taxon>
    </lineage>
</organism>
<dbReference type="AlphaFoldDB" id="A0AAN7UVS2"/>
<accession>A0AAN7UVS2</accession>
<dbReference type="Proteomes" id="UP001305414">
    <property type="component" value="Unassembled WGS sequence"/>
</dbReference>
<evidence type="ECO:0000313" key="2">
    <source>
        <dbReference type="EMBL" id="KAK5631994.1"/>
    </source>
</evidence>
<keyword evidence="3" id="KW-1185">Reference proteome</keyword>
<name>A0AAN7UVS2_9PEZI</name>
<protein>
    <submittedName>
        <fullName evidence="2">Uncharacterized protein</fullName>
    </submittedName>
</protein>